<proteinExistence type="predicted"/>
<feature type="domain" description="HTH cro/C1-type" evidence="1">
    <location>
        <begin position="25"/>
        <end position="78"/>
    </location>
</feature>
<dbReference type="RefSeq" id="WP_152264926.1">
    <property type="nucleotide sequence ID" value="NZ_VOKX01000098.1"/>
</dbReference>
<name>A0A5N5W2P9_STRMB</name>
<dbReference type="CDD" id="cd00093">
    <property type="entry name" value="HTH_XRE"/>
    <property type="match status" value="1"/>
</dbReference>
<dbReference type="SUPFAM" id="SSF47413">
    <property type="entry name" value="lambda repressor-like DNA-binding domains"/>
    <property type="match status" value="1"/>
</dbReference>
<dbReference type="Pfam" id="PF01381">
    <property type="entry name" value="HTH_3"/>
    <property type="match status" value="1"/>
</dbReference>
<dbReference type="Gene3D" id="1.25.40.10">
    <property type="entry name" value="Tetratricopeptide repeat domain"/>
    <property type="match status" value="1"/>
</dbReference>
<reference evidence="2 3" key="1">
    <citation type="journal article" date="2019" name="Microb. Cell Fact.">
        <title>Exploring novel herbicidin analogues by transcriptional regulator overexpression and MS/MS molecular networking.</title>
        <authorList>
            <person name="Shi Y."/>
            <person name="Gu R."/>
            <person name="Li Y."/>
            <person name="Wang X."/>
            <person name="Ren W."/>
            <person name="Li X."/>
            <person name="Wang L."/>
            <person name="Xie Y."/>
            <person name="Hong B."/>
        </authorList>
    </citation>
    <scope>NUCLEOTIDE SEQUENCE [LARGE SCALE GENOMIC DNA]</scope>
    <source>
        <strain evidence="2 3">US-43</strain>
    </source>
</reference>
<dbReference type="InterPro" id="IPR011990">
    <property type="entry name" value="TPR-like_helical_dom_sf"/>
</dbReference>
<organism evidence="2 3">
    <name type="scientific">Streptomyces mobaraensis</name>
    <name type="common">Streptoverticillium mobaraense</name>
    <dbReference type="NCBI Taxonomy" id="35621"/>
    <lineage>
        <taxon>Bacteria</taxon>
        <taxon>Bacillati</taxon>
        <taxon>Actinomycetota</taxon>
        <taxon>Actinomycetes</taxon>
        <taxon>Kitasatosporales</taxon>
        <taxon>Streptomycetaceae</taxon>
        <taxon>Streptomyces</taxon>
    </lineage>
</organism>
<protein>
    <submittedName>
        <fullName evidence="2">Helix-turn-helix transcriptional regulator</fullName>
    </submittedName>
</protein>
<gene>
    <name evidence="2" type="ORF">FRZ00_24170</name>
</gene>
<dbReference type="InterPro" id="IPR010982">
    <property type="entry name" value="Lambda_DNA-bd_dom_sf"/>
</dbReference>
<dbReference type="PROSITE" id="PS50943">
    <property type="entry name" value="HTH_CROC1"/>
    <property type="match status" value="1"/>
</dbReference>
<dbReference type="SMART" id="SM00530">
    <property type="entry name" value="HTH_XRE"/>
    <property type="match status" value="1"/>
</dbReference>
<accession>A0A5N5W2P9</accession>
<evidence type="ECO:0000313" key="2">
    <source>
        <dbReference type="EMBL" id="KAB7836883.1"/>
    </source>
</evidence>
<evidence type="ECO:0000313" key="3">
    <source>
        <dbReference type="Proteomes" id="UP000327000"/>
    </source>
</evidence>
<dbReference type="InterPro" id="IPR001387">
    <property type="entry name" value="Cro/C1-type_HTH"/>
</dbReference>
<dbReference type="EMBL" id="VOKX01000098">
    <property type="protein sequence ID" value="KAB7836883.1"/>
    <property type="molecule type" value="Genomic_DNA"/>
</dbReference>
<dbReference type="OrthoDB" id="3865941at2"/>
<dbReference type="Gene3D" id="1.10.260.40">
    <property type="entry name" value="lambda repressor-like DNA-binding domains"/>
    <property type="match status" value="1"/>
</dbReference>
<comment type="caution">
    <text evidence="2">The sequence shown here is derived from an EMBL/GenBank/DDBJ whole genome shotgun (WGS) entry which is preliminary data.</text>
</comment>
<dbReference type="SUPFAM" id="SSF48452">
    <property type="entry name" value="TPR-like"/>
    <property type="match status" value="1"/>
</dbReference>
<keyword evidence="3" id="KW-1185">Reference proteome</keyword>
<dbReference type="GO" id="GO:0003677">
    <property type="term" value="F:DNA binding"/>
    <property type="evidence" value="ECO:0007669"/>
    <property type="project" value="InterPro"/>
</dbReference>
<dbReference type="AlphaFoldDB" id="A0A5N5W2P9"/>
<evidence type="ECO:0000259" key="1">
    <source>
        <dbReference type="PROSITE" id="PS50943"/>
    </source>
</evidence>
<sequence length="429" mass="45485">MNTDALWRTPEAVALIGHRRAGALIRLGRVHLGWRQADLGRRVGCSASTVSRLERSGTPDIGLLRRAAREVGLPTDVLAAAVGLGPGAPTTVAPSGQRHAEEDPLRRRSLLAAAGTAVPLQLLAGIDDALAAPPEPHSPPASVAPSLARAHGLFDAGRHAQLLEALPALLADARAATAARTEATYATLSSCYSLASRVLTKIGHYERSRITADRAITYADLSGDPIATAAASRELSIVLRHQGRPDAAQRLVDSALGAVERTGLSTRAQSMAYAQMLCTTSYTAARAGHRDQALALISEASRAARRLPHTPPTGAAFSISPAAVTLYEVGVHWALGDAGAALHVGRELRPGQFPTAERRARMHTDLARAWWQWGKPQQTADALLEALRTSPAEVRDRPAIRRVALDLVNRHPHTAGRRELAAGIGLHAR</sequence>
<dbReference type="Proteomes" id="UP000327000">
    <property type="component" value="Unassembled WGS sequence"/>
</dbReference>